<feature type="non-terminal residue" evidence="1">
    <location>
        <position position="1"/>
    </location>
</feature>
<sequence>LAISKQEADKKNEKSKRERLKRDFAYKILLDFETLKKHKETQGRDGLKKKIEEVYSQINKKGYQVELTENFTFKIYDSDGKEAGTSKGEAKNKALSFIGGLIYYAKELNKQNNNSEIESDGGIYPLVLDAPYGDLDNEYRLDFTKMLPVLSEQIIVMVSSGQWNSKIEEVVKNKIGKKYILENERRTGNEKKFDITRVREEF</sequence>
<organism evidence="1 2">
    <name type="scientific">Fusobacterium mortiferum</name>
    <dbReference type="NCBI Taxonomy" id="850"/>
    <lineage>
        <taxon>Bacteria</taxon>
        <taxon>Fusobacteriati</taxon>
        <taxon>Fusobacteriota</taxon>
        <taxon>Fusobacteriia</taxon>
        <taxon>Fusobacteriales</taxon>
        <taxon>Fusobacteriaceae</taxon>
        <taxon>Fusobacterium</taxon>
    </lineage>
</organism>
<dbReference type="InterPro" id="IPR027417">
    <property type="entry name" value="P-loop_NTPase"/>
</dbReference>
<protein>
    <submittedName>
        <fullName evidence="1">Uncharacterized protein</fullName>
    </submittedName>
</protein>
<dbReference type="EMBL" id="JACJLT010000329">
    <property type="protein sequence ID" value="MBM6876370.1"/>
    <property type="molecule type" value="Genomic_DNA"/>
</dbReference>
<evidence type="ECO:0000313" key="1">
    <source>
        <dbReference type="EMBL" id="MBM6876370.1"/>
    </source>
</evidence>
<evidence type="ECO:0000313" key="2">
    <source>
        <dbReference type="Proteomes" id="UP000728968"/>
    </source>
</evidence>
<gene>
    <name evidence="1" type="ORF">H6A04_12110</name>
</gene>
<dbReference type="Gene3D" id="3.40.50.300">
    <property type="entry name" value="P-loop containing nucleotide triphosphate hydrolases"/>
    <property type="match status" value="1"/>
</dbReference>
<comment type="caution">
    <text evidence="1">The sequence shown here is derived from an EMBL/GenBank/DDBJ whole genome shotgun (WGS) entry which is preliminary data.</text>
</comment>
<dbReference type="RefSeq" id="WP_204716962.1">
    <property type="nucleotide sequence ID" value="NZ_JACJLT010000329.1"/>
</dbReference>
<proteinExistence type="predicted"/>
<dbReference type="Proteomes" id="UP000728968">
    <property type="component" value="Unassembled WGS sequence"/>
</dbReference>
<accession>A0ABS2G6P7</accession>
<reference evidence="1 2" key="1">
    <citation type="journal article" date="2021" name="Sci. Rep.">
        <title>The distribution of antibiotic resistance genes in chicken gut microbiota commensals.</title>
        <authorList>
            <person name="Juricova H."/>
            <person name="Matiasovicova J."/>
            <person name="Kubasova T."/>
            <person name="Cejkova D."/>
            <person name="Rychlik I."/>
        </authorList>
    </citation>
    <scope>NUCLEOTIDE SEQUENCE [LARGE SCALE GENOMIC DNA]</scope>
    <source>
        <strain evidence="1 2">An425</strain>
    </source>
</reference>
<keyword evidence="2" id="KW-1185">Reference proteome</keyword>
<name>A0ABS2G6P7_FUSMR</name>